<dbReference type="PANTHER" id="PTHR33930:SF2">
    <property type="entry name" value="BLR3452 PROTEIN"/>
    <property type="match status" value="1"/>
</dbReference>
<name>A0A6A7RY05_9PROT</name>
<dbReference type="InterPro" id="IPR004675">
    <property type="entry name" value="AhpD_core"/>
</dbReference>
<dbReference type="AlphaFoldDB" id="A0A6A7RY05"/>
<dbReference type="EMBL" id="PDHS01000383">
    <property type="protein sequence ID" value="MQM31812.1"/>
    <property type="molecule type" value="Genomic_DNA"/>
</dbReference>
<dbReference type="PANTHER" id="PTHR33930">
    <property type="entry name" value="ALKYL HYDROPEROXIDE REDUCTASE AHPD"/>
    <property type="match status" value="1"/>
</dbReference>
<dbReference type="GO" id="GO:0051920">
    <property type="term" value="F:peroxiredoxin activity"/>
    <property type="evidence" value="ECO:0007669"/>
    <property type="project" value="InterPro"/>
</dbReference>
<dbReference type="InterPro" id="IPR029032">
    <property type="entry name" value="AhpD-like"/>
</dbReference>
<dbReference type="SUPFAM" id="SSF69118">
    <property type="entry name" value="AhpD-like"/>
    <property type="match status" value="1"/>
</dbReference>
<gene>
    <name evidence="2" type="ORF">CRU78_15345</name>
</gene>
<dbReference type="Pfam" id="PF02627">
    <property type="entry name" value="CMD"/>
    <property type="match status" value="1"/>
</dbReference>
<accession>A0A6A7RY05</accession>
<dbReference type="NCBIfam" id="TIGR00778">
    <property type="entry name" value="ahpD_dom"/>
    <property type="match status" value="1"/>
</dbReference>
<reference evidence="2 3" key="1">
    <citation type="submission" date="2017-09" db="EMBL/GenBank/DDBJ databases">
        <title>Metagenomic Analysis Reveals Denitrifying Candidatus Accumulibacter and Flanking Population as a Source of N2O.</title>
        <authorList>
            <person name="Gao H."/>
            <person name="Mao Y."/>
            <person name="Zhao X."/>
            <person name="Liu W.-T."/>
            <person name="Zhang T."/>
            <person name="Wells G."/>
        </authorList>
    </citation>
    <scope>NUCLEOTIDE SEQUENCE [LARGE SCALE GENOMIC DNA]</scope>
    <source>
        <strain evidence="2">CANDO_2_IC</strain>
    </source>
</reference>
<feature type="domain" description="Carboxymuconolactone decarboxylase-like" evidence="1">
    <location>
        <begin position="25"/>
        <end position="102"/>
    </location>
</feature>
<dbReference type="InterPro" id="IPR003779">
    <property type="entry name" value="CMD-like"/>
</dbReference>
<comment type="caution">
    <text evidence="2">The sequence shown here is derived from an EMBL/GenBank/DDBJ whole genome shotgun (WGS) entry which is preliminary data.</text>
</comment>
<organism evidence="2 3">
    <name type="scientific">Candidatus Accumulibacter phosphatis</name>
    <dbReference type="NCBI Taxonomy" id="327160"/>
    <lineage>
        <taxon>Bacteria</taxon>
        <taxon>Pseudomonadati</taxon>
        <taxon>Pseudomonadota</taxon>
        <taxon>Betaproteobacteria</taxon>
        <taxon>Candidatus Accumulibacter</taxon>
    </lineage>
</organism>
<protein>
    <submittedName>
        <fullName evidence="2">Alkylhydroperoxidase</fullName>
    </submittedName>
</protein>
<keyword evidence="2" id="KW-0575">Peroxidase</keyword>
<proteinExistence type="predicted"/>
<evidence type="ECO:0000259" key="1">
    <source>
        <dbReference type="Pfam" id="PF02627"/>
    </source>
</evidence>
<dbReference type="Proteomes" id="UP000342300">
    <property type="component" value="Unassembled WGS sequence"/>
</dbReference>
<evidence type="ECO:0000313" key="2">
    <source>
        <dbReference type="EMBL" id="MQM31812.1"/>
    </source>
</evidence>
<dbReference type="Gene3D" id="1.20.1290.10">
    <property type="entry name" value="AhpD-like"/>
    <property type="match status" value="1"/>
</dbReference>
<evidence type="ECO:0000313" key="3">
    <source>
        <dbReference type="Proteomes" id="UP000342300"/>
    </source>
</evidence>
<keyword evidence="2" id="KW-0560">Oxidoreductase</keyword>
<sequence length="118" mass="12586">MEDKMYPGSSWDLHRQRNELAPNPAAAFKAFSESVFADGALSSKTKDLIAVAVAHVTQCPYCIRGHTASAMRKGATQEEVMEAIWVAAEMRAGGAYAHSNLALDTMNQVAATKGGQAT</sequence>